<reference evidence="3" key="1">
    <citation type="submission" date="2020-05" db="EMBL/GenBank/DDBJ databases">
        <authorList>
            <person name="Chiriac C."/>
            <person name="Salcher M."/>
            <person name="Ghai R."/>
            <person name="Kavagutti S V."/>
        </authorList>
    </citation>
    <scope>NUCLEOTIDE SEQUENCE</scope>
</reference>
<dbReference type="InterPro" id="IPR028976">
    <property type="entry name" value="CheC-like_sf"/>
</dbReference>
<evidence type="ECO:0000259" key="2">
    <source>
        <dbReference type="Pfam" id="PF13690"/>
    </source>
</evidence>
<evidence type="ECO:0000256" key="1">
    <source>
        <dbReference type="ARBA" id="ARBA00022500"/>
    </source>
</evidence>
<feature type="domain" description="Chemotaxis phosphatase CheX-like" evidence="2">
    <location>
        <begin position="45"/>
        <end position="120"/>
    </location>
</feature>
<dbReference type="GO" id="GO:0006935">
    <property type="term" value="P:chemotaxis"/>
    <property type="evidence" value="ECO:0007669"/>
    <property type="project" value="UniProtKB-KW"/>
</dbReference>
<dbReference type="EMBL" id="CAEZYQ010000003">
    <property type="protein sequence ID" value="CAB4731058.1"/>
    <property type="molecule type" value="Genomic_DNA"/>
</dbReference>
<dbReference type="Gene3D" id="3.40.1550.10">
    <property type="entry name" value="CheC-like"/>
    <property type="match status" value="1"/>
</dbReference>
<keyword evidence="1" id="KW-0145">Chemotaxis</keyword>
<evidence type="ECO:0000313" key="3">
    <source>
        <dbReference type="EMBL" id="CAB4731058.1"/>
    </source>
</evidence>
<name>A0A6J6S8P0_9ZZZZ</name>
<organism evidence="3">
    <name type="scientific">freshwater metagenome</name>
    <dbReference type="NCBI Taxonomy" id="449393"/>
    <lineage>
        <taxon>unclassified sequences</taxon>
        <taxon>metagenomes</taxon>
        <taxon>ecological metagenomes</taxon>
    </lineage>
</organism>
<proteinExistence type="predicted"/>
<gene>
    <name evidence="3" type="ORF">UFOPK2761_00506</name>
</gene>
<protein>
    <submittedName>
        <fullName evidence="3">Unannotated protein</fullName>
    </submittedName>
</protein>
<dbReference type="SUPFAM" id="SSF103039">
    <property type="entry name" value="CheC-like"/>
    <property type="match status" value="1"/>
</dbReference>
<sequence>MTVTMEPSLGDVHAVVEEVWSSFLGAEDPILPLPTPMPMPPGGWSAAITVSGGWDAQVTVQLTDPGAVHVTSTMLMCSEEDCTDEDLRDALGELVNMVGGNIKSLMAGAAVLSLPLVGHGDISPGSHLLEVCRLDLTWRGEPVVVTVHTPPPPAVA</sequence>
<accession>A0A6J6S8P0</accession>
<dbReference type="Pfam" id="PF13690">
    <property type="entry name" value="CheX"/>
    <property type="match status" value="1"/>
</dbReference>
<dbReference type="AlphaFoldDB" id="A0A6J6S8P0"/>
<dbReference type="InterPro" id="IPR028051">
    <property type="entry name" value="CheX-like_dom"/>
</dbReference>